<dbReference type="EMBL" id="JAINWA010000001">
    <property type="protein sequence ID" value="MCD1653846.1"/>
    <property type="molecule type" value="Genomic_DNA"/>
</dbReference>
<organism evidence="1 2">
    <name type="scientific">Teretinema zuelzerae</name>
    <dbReference type="NCBI Taxonomy" id="156"/>
    <lineage>
        <taxon>Bacteria</taxon>
        <taxon>Pseudomonadati</taxon>
        <taxon>Spirochaetota</taxon>
        <taxon>Spirochaetia</taxon>
        <taxon>Spirochaetales</taxon>
        <taxon>Treponemataceae</taxon>
        <taxon>Teretinema</taxon>
    </lineage>
</organism>
<dbReference type="AlphaFoldDB" id="A0AAE3JI75"/>
<reference evidence="1" key="1">
    <citation type="submission" date="2021-08" db="EMBL/GenBank/DDBJ databases">
        <title>Comparative analyses of Brucepasteria parasyntrophica and Teretinema zuelzerae.</title>
        <authorList>
            <person name="Song Y."/>
            <person name="Brune A."/>
        </authorList>
    </citation>
    <scope>NUCLEOTIDE SEQUENCE</scope>
    <source>
        <strain evidence="1">DSM 1903</strain>
    </source>
</reference>
<sequence>MTELKPVITVRTKDAEAWYTVVWTALKKADKYEVTMKVPAVAGIWELYRMDKEKKLNLLAVTHAWYGGLRSQIRAAIDPDTTADPLRKAAIEDGELYFRYSMSDSLPALLDTVWFLHSIYFPQDVRVEHSGRFTRIYLNEKAPDKVYWLE</sequence>
<comment type="caution">
    <text evidence="1">The sequence shown here is derived from an EMBL/GenBank/DDBJ whole genome shotgun (WGS) entry which is preliminary data.</text>
</comment>
<gene>
    <name evidence="1" type="ORF">K7J14_03920</name>
</gene>
<evidence type="ECO:0000313" key="1">
    <source>
        <dbReference type="EMBL" id="MCD1653846.1"/>
    </source>
</evidence>
<dbReference type="Proteomes" id="UP001198163">
    <property type="component" value="Unassembled WGS sequence"/>
</dbReference>
<accession>A0AAE3JI75</accession>
<keyword evidence="2" id="KW-1185">Reference proteome</keyword>
<proteinExistence type="predicted"/>
<evidence type="ECO:0000313" key="2">
    <source>
        <dbReference type="Proteomes" id="UP001198163"/>
    </source>
</evidence>
<protein>
    <submittedName>
        <fullName evidence="1">Uncharacterized protein</fullName>
    </submittedName>
</protein>
<name>A0AAE3JI75_9SPIR</name>
<dbReference type="RefSeq" id="WP_230753358.1">
    <property type="nucleotide sequence ID" value="NZ_JAINWA010000001.1"/>
</dbReference>